<name>A0A9D2MRM9_9FIRM</name>
<gene>
    <name evidence="1" type="ORF">H9763_04620</name>
</gene>
<proteinExistence type="predicted"/>
<reference evidence="1" key="2">
    <citation type="submission" date="2021-04" db="EMBL/GenBank/DDBJ databases">
        <authorList>
            <person name="Gilroy R."/>
        </authorList>
    </citation>
    <scope>NUCLEOTIDE SEQUENCE</scope>
    <source>
        <strain evidence="1">USAMLcec3-2134</strain>
    </source>
</reference>
<dbReference type="EMBL" id="DWXE01000015">
    <property type="protein sequence ID" value="HJB90735.1"/>
    <property type="molecule type" value="Genomic_DNA"/>
</dbReference>
<dbReference type="AlphaFoldDB" id="A0A9D2MRM9"/>
<comment type="caution">
    <text evidence="1">The sequence shown here is derived from an EMBL/GenBank/DDBJ whole genome shotgun (WGS) entry which is preliminary data.</text>
</comment>
<accession>A0A9D2MRM9</accession>
<organism evidence="1 2">
    <name type="scientific">Candidatus Eisenbergiella merdigallinarum</name>
    <dbReference type="NCBI Taxonomy" id="2838552"/>
    <lineage>
        <taxon>Bacteria</taxon>
        <taxon>Bacillati</taxon>
        <taxon>Bacillota</taxon>
        <taxon>Clostridia</taxon>
        <taxon>Lachnospirales</taxon>
        <taxon>Lachnospiraceae</taxon>
        <taxon>Eisenbergiella</taxon>
    </lineage>
</organism>
<dbReference type="Proteomes" id="UP000886883">
    <property type="component" value="Unassembled WGS sequence"/>
</dbReference>
<protein>
    <submittedName>
        <fullName evidence="1">Uncharacterized protein</fullName>
    </submittedName>
</protein>
<sequence length="56" mass="6456">MRGRVKSKRYRKVEKGLDFCLIAACFAVCLLSAALRAGEECRSRKKSGKSEEWRFE</sequence>
<evidence type="ECO:0000313" key="1">
    <source>
        <dbReference type="EMBL" id="HJB90735.1"/>
    </source>
</evidence>
<evidence type="ECO:0000313" key="2">
    <source>
        <dbReference type="Proteomes" id="UP000886883"/>
    </source>
</evidence>
<reference evidence="1" key="1">
    <citation type="journal article" date="2021" name="PeerJ">
        <title>Extensive microbial diversity within the chicken gut microbiome revealed by metagenomics and culture.</title>
        <authorList>
            <person name="Gilroy R."/>
            <person name="Ravi A."/>
            <person name="Getino M."/>
            <person name="Pursley I."/>
            <person name="Horton D.L."/>
            <person name="Alikhan N.F."/>
            <person name="Baker D."/>
            <person name="Gharbi K."/>
            <person name="Hall N."/>
            <person name="Watson M."/>
            <person name="Adriaenssens E.M."/>
            <person name="Foster-Nyarko E."/>
            <person name="Jarju S."/>
            <person name="Secka A."/>
            <person name="Antonio M."/>
            <person name="Oren A."/>
            <person name="Chaudhuri R.R."/>
            <person name="La Ragione R."/>
            <person name="Hildebrand F."/>
            <person name="Pallen M.J."/>
        </authorList>
    </citation>
    <scope>NUCLEOTIDE SEQUENCE</scope>
    <source>
        <strain evidence="1">USAMLcec3-2134</strain>
    </source>
</reference>